<dbReference type="PANTHER" id="PTHR37294">
    <property type="entry name" value="3'-5' EXORIBONUCLEASE YHAM"/>
    <property type="match status" value="1"/>
</dbReference>
<keyword evidence="1 3" id="KW-0378">Hydrolase</keyword>
<dbReference type="RefSeq" id="WP_055073001.1">
    <property type="nucleotide sequence ID" value="NZ_CYXY01000011.1"/>
</dbReference>
<dbReference type="Gene3D" id="1.10.3210.10">
    <property type="entry name" value="Hypothetical protein af1432"/>
    <property type="match status" value="1"/>
</dbReference>
<dbReference type="GO" id="GO:0016787">
    <property type="term" value="F:hydrolase activity"/>
    <property type="evidence" value="ECO:0007669"/>
    <property type="project" value="UniProtKB-KW"/>
</dbReference>
<dbReference type="InterPro" id="IPR003607">
    <property type="entry name" value="HD/PDEase_dom"/>
</dbReference>
<dbReference type="SUPFAM" id="SSF109604">
    <property type="entry name" value="HD-domain/PDEase-like"/>
    <property type="match status" value="1"/>
</dbReference>
<reference evidence="3 4" key="1">
    <citation type="submission" date="2015-09" db="EMBL/GenBank/DDBJ databases">
        <authorList>
            <consortium name="Pathogen Informatics"/>
        </authorList>
    </citation>
    <scope>NUCLEOTIDE SEQUENCE [LARGE SCALE GENOMIC DNA]</scope>
    <source>
        <strain evidence="3 4">2789STDY5834959</strain>
    </source>
</reference>
<accession>A0A173TG78</accession>
<evidence type="ECO:0000313" key="3">
    <source>
        <dbReference type="EMBL" id="CUN01704.1"/>
    </source>
</evidence>
<evidence type="ECO:0000259" key="2">
    <source>
        <dbReference type="Pfam" id="PF01966"/>
    </source>
</evidence>
<gene>
    <name evidence="3" type="primary">yhaM_2</name>
    <name evidence="3" type="ORF">ERS852571_02003</name>
</gene>
<protein>
    <submittedName>
        <fullName evidence="3">3'-5' exoribonuclease yhaM</fullName>
        <ecNumber evidence="3">3.1.-.-</ecNumber>
    </submittedName>
</protein>
<dbReference type="AlphaFoldDB" id="A0A173TG78"/>
<dbReference type="InterPro" id="IPR050798">
    <property type="entry name" value="YhaM_exoribonuc/phosphodiest"/>
</dbReference>
<proteinExistence type="predicted"/>
<dbReference type="GO" id="GO:0031125">
    <property type="term" value="P:rRNA 3'-end processing"/>
    <property type="evidence" value="ECO:0007669"/>
    <property type="project" value="TreeGrafter"/>
</dbReference>
<evidence type="ECO:0000313" key="4">
    <source>
        <dbReference type="Proteomes" id="UP000095553"/>
    </source>
</evidence>
<organism evidence="3 4">
    <name type="scientific">Anaerostipes hadrus</name>
    <dbReference type="NCBI Taxonomy" id="649756"/>
    <lineage>
        <taxon>Bacteria</taxon>
        <taxon>Bacillati</taxon>
        <taxon>Bacillota</taxon>
        <taxon>Clostridia</taxon>
        <taxon>Lachnospirales</taxon>
        <taxon>Lachnospiraceae</taxon>
        <taxon>Anaerostipes</taxon>
    </lineage>
</organism>
<sequence>MFKEATIQGKISGSVMIVSVTQKQTRTSKPYLILKLRDDQKKEVDAKLWNMSVEEFPFDKNTVIIGEFSVGEYNGQKDFTLDMYREALESEYRMEDFINAAPYSPQKMYEYILQIADQTVLDDAYLAIIHNIYEKYKEQIFIWSAAKAVHHNIRSGFLYHTFRMVQSGIALGKVYGQALNHSLLLTGIILHDVGKLKELYTDSTGNADYTPEGSLLGHLLIGCEMIDEACNKLDLQNDENKDKILLLKHLLASHHGKQEYGAITVPQLPEAIMLNRIDMIDAEMYQCEHALEDQSNGTFTDRIFGLNNTRLYKPL</sequence>
<dbReference type="CDD" id="cd00077">
    <property type="entry name" value="HDc"/>
    <property type="match status" value="1"/>
</dbReference>
<dbReference type="Proteomes" id="UP000095553">
    <property type="component" value="Unassembled WGS sequence"/>
</dbReference>
<name>A0A173TG78_ANAHA</name>
<dbReference type="EC" id="3.1.-.-" evidence="3"/>
<dbReference type="EMBL" id="CYXY01000011">
    <property type="protein sequence ID" value="CUN01704.1"/>
    <property type="molecule type" value="Genomic_DNA"/>
</dbReference>
<evidence type="ECO:0000256" key="1">
    <source>
        <dbReference type="ARBA" id="ARBA00022801"/>
    </source>
</evidence>
<dbReference type="InterPro" id="IPR006674">
    <property type="entry name" value="HD_domain"/>
</dbReference>
<dbReference type="Pfam" id="PF01966">
    <property type="entry name" value="HD"/>
    <property type="match status" value="1"/>
</dbReference>
<feature type="domain" description="HD" evidence="2">
    <location>
        <begin position="158"/>
        <end position="282"/>
    </location>
</feature>
<dbReference type="PANTHER" id="PTHR37294:SF1">
    <property type="entry name" value="3'-5' EXORIBONUCLEASE YHAM"/>
    <property type="match status" value="1"/>
</dbReference>